<keyword evidence="3" id="KW-1185">Reference proteome</keyword>
<evidence type="ECO:0000259" key="1">
    <source>
        <dbReference type="Pfam" id="PF13456"/>
    </source>
</evidence>
<dbReference type="InterPro" id="IPR053151">
    <property type="entry name" value="RNase_H-like"/>
</dbReference>
<dbReference type="PANTHER" id="PTHR47723:SF19">
    <property type="entry name" value="POLYNUCLEOTIDYL TRANSFERASE, RIBONUCLEASE H-LIKE SUPERFAMILY PROTEIN"/>
    <property type="match status" value="1"/>
</dbReference>
<comment type="caution">
    <text evidence="2">The sequence shown here is derived from an EMBL/GenBank/DDBJ whole genome shotgun (WGS) entry which is preliminary data.</text>
</comment>
<organism evidence="2 3">
    <name type="scientific">Perilla frutescens var. hirtella</name>
    <name type="common">Perilla citriodora</name>
    <name type="synonym">Perilla setoyensis</name>
    <dbReference type="NCBI Taxonomy" id="608512"/>
    <lineage>
        <taxon>Eukaryota</taxon>
        <taxon>Viridiplantae</taxon>
        <taxon>Streptophyta</taxon>
        <taxon>Embryophyta</taxon>
        <taxon>Tracheophyta</taxon>
        <taxon>Spermatophyta</taxon>
        <taxon>Magnoliopsida</taxon>
        <taxon>eudicotyledons</taxon>
        <taxon>Gunneridae</taxon>
        <taxon>Pentapetalae</taxon>
        <taxon>asterids</taxon>
        <taxon>lamiids</taxon>
        <taxon>Lamiales</taxon>
        <taxon>Lamiaceae</taxon>
        <taxon>Nepetoideae</taxon>
        <taxon>Elsholtzieae</taxon>
        <taxon>Perilla</taxon>
    </lineage>
</organism>
<protein>
    <recommendedName>
        <fullName evidence="1">RNase H type-1 domain-containing protein</fullName>
    </recommendedName>
</protein>
<gene>
    <name evidence="2" type="ORF">C2S53_011802</name>
</gene>
<dbReference type="Pfam" id="PF13456">
    <property type="entry name" value="RVT_3"/>
    <property type="match status" value="1"/>
</dbReference>
<dbReference type="InterPro" id="IPR002156">
    <property type="entry name" value="RNaseH_domain"/>
</dbReference>
<dbReference type="Gene3D" id="3.30.420.10">
    <property type="entry name" value="Ribonuclease H-like superfamily/Ribonuclease H"/>
    <property type="match status" value="1"/>
</dbReference>
<dbReference type="InterPro" id="IPR036397">
    <property type="entry name" value="RNaseH_sf"/>
</dbReference>
<evidence type="ECO:0000313" key="2">
    <source>
        <dbReference type="EMBL" id="KAH6833400.1"/>
    </source>
</evidence>
<dbReference type="Proteomes" id="UP001190926">
    <property type="component" value="Unassembled WGS sequence"/>
</dbReference>
<reference evidence="2 3" key="1">
    <citation type="journal article" date="2021" name="Nat. Commun.">
        <title>Incipient diploidization of the medicinal plant Perilla within 10,000 years.</title>
        <authorList>
            <person name="Zhang Y."/>
            <person name="Shen Q."/>
            <person name="Leng L."/>
            <person name="Zhang D."/>
            <person name="Chen S."/>
            <person name="Shi Y."/>
            <person name="Ning Z."/>
            <person name="Chen S."/>
        </authorList>
    </citation>
    <scope>NUCLEOTIDE SEQUENCE [LARGE SCALE GENOMIC DNA]</scope>
    <source>
        <strain evidence="3">cv. PC099</strain>
    </source>
</reference>
<dbReference type="PANTHER" id="PTHR47723">
    <property type="entry name" value="OS05G0353850 PROTEIN"/>
    <property type="match status" value="1"/>
</dbReference>
<dbReference type="InterPro" id="IPR044730">
    <property type="entry name" value="RNase_H-like_dom_plant"/>
</dbReference>
<feature type="domain" description="RNase H type-1" evidence="1">
    <location>
        <begin position="91"/>
        <end position="211"/>
    </location>
</feature>
<name>A0AAD4JHW8_PERFH</name>
<dbReference type="EMBL" id="SDAM02000058">
    <property type="protein sequence ID" value="KAH6833400.1"/>
    <property type="molecule type" value="Genomic_DNA"/>
</dbReference>
<dbReference type="InterPro" id="IPR012337">
    <property type="entry name" value="RNaseH-like_sf"/>
</dbReference>
<dbReference type="GO" id="GO:0004523">
    <property type="term" value="F:RNA-DNA hybrid ribonuclease activity"/>
    <property type="evidence" value="ECO:0007669"/>
    <property type="project" value="InterPro"/>
</dbReference>
<dbReference type="AlphaFoldDB" id="A0AAD4JHW8"/>
<accession>A0AAD4JHW8</accession>
<evidence type="ECO:0000313" key="3">
    <source>
        <dbReference type="Proteomes" id="UP001190926"/>
    </source>
</evidence>
<dbReference type="CDD" id="cd06222">
    <property type="entry name" value="RNase_H_like"/>
    <property type="match status" value="1"/>
</dbReference>
<dbReference type="GO" id="GO:0003676">
    <property type="term" value="F:nucleic acid binding"/>
    <property type="evidence" value="ECO:0007669"/>
    <property type="project" value="InterPro"/>
</dbReference>
<dbReference type="SUPFAM" id="SSF53098">
    <property type="entry name" value="Ribonuclease H-like"/>
    <property type="match status" value="1"/>
</dbReference>
<sequence>MLELGRLLQRECSKNEYEIWAVLVAEVWRFLCKQKHDMNGTPVVVNFDRSTALVLALQEARRLFLSSLSLDVEVGKKKWFPSVKGFIRLDVDASVNFQRRSYGVGAMVRDWQGKLKAGLAKSIVEPASVLEAEINAILLGVGLCLQEELVPFVVFSDSLLAVRMLKGGRGGDTFLEDELPSLTEAYSKGLICDFCHMFREANTVAHVVARFGADCTGMITWNNFFPHWLGELI</sequence>
<proteinExistence type="predicted"/>